<dbReference type="Pfam" id="PF01904">
    <property type="entry name" value="DUF72"/>
    <property type="match status" value="1"/>
</dbReference>
<dbReference type="InterPro" id="IPR036520">
    <property type="entry name" value="UPF0759_sf"/>
</dbReference>
<proteinExistence type="predicted"/>
<dbReference type="Proteomes" id="UP000000653">
    <property type="component" value="Chromosome"/>
</dbReference>
<gene>
    <name evidence="1" type="ordered locus">PA14_36670</name>
</gene>
<dbReference type="EMBL" id="CP000438">
    <property type="protein sequence ID" value="ABJ11336.1"/>
    <property type="molecule type" value="Genomic_DNA"/>
</dbReference>
<protein>
    <recommendedName>
        <fullName evidence="3">DUF72 domain-containing protein</fullName>
    </recommendedName>
</protein>
<dbReference type="AlphaFoldDB" id="A0A0H2ZAU3"/>
<evidence type="ECO:0008006" key="3">
    <source>
        <dbReference type="Google" id="ProtNLM"/>
    </source>
</evidence>
<evidence type="ECO:0000313" key="2">
    <source>
        <dbReference type="Proteomes" id="UP000000653"/>
    </source>
</evidence>
<dbReference type="PANTHER" id="PTHR30348:SF4">
    <property type="entry name" value="DUF72 DOMAIN-CONTAINING PROTEIN"/>
    <property type="match status" value="1"/>
</dbReference>
<dbReference type="KEGG" id="pau:PA14_36670"/>
<name>A0A0H2ZAU3_PSEAB</name>
<dbReference type="HOGENOM" id="CLU_046519_1_1_6"/>
<dbReference type="RefSeq" id="WP_003139560.1">
    <property type="nucleotide sequence ID" value="NC_008463.1"/>
</dbReference>
<dbReference type="BioCyc" id="PAER208963:G1G74-3084-MONOMER"/>
<dbReference type="InterPro" id="IPR002763">
    <property type="entry name" value="DUF72"/>
</dbReference>
<dbReference type="Gene3D" id="3.20.20.410">
    <property type="entry name" value="Protein of unknown function UPF0759"/>
    <property type="match status" value="1"/>
</dbReference>
<dbReference type="SUPFAM" id="SSF117396">
    <property type="entry name" value="TM1631-like"/>
    <property type="match status" value="1"/>
</dbReference>
<sequence>MSAPARLRIGISGWRYAPWRGDFYPEGLRQKDELRFASRAVNSIEINGTFYALQTPERFRGWAEDTPEDFVFSVKAPRYITHVRRLREIDEPLANFFASGPLALRQRLGPFLWQFPPSMRFDRELFADFLARLPRDGAAAQKLARHSAARLHREGYLDGDPAQRLRHAVEIRHESFVDPTFIELLREYRVALVVADTAGKWPLLGDVCADFLYLRLHGDKELYRSGYSEAALGQWQARIHAWASGGQADDLRRASQDAPAKATARDLYCYFDNDVKVRAPYDARRLLQLLELDGSLRTVPGQLPDDLRESAA</sequence>
<organism evidence="1 2">
    <name type="scientific">Pseudomonas aeruginosa (strain UCBPP-PA14)</name>
    <dbReference type="NCBI Taxonomy" id="208963"/>
    <lineage>
        <taxon>Bacteria</taxon>
        <taxon>Pseudomonadati</taxon>
        <taxon>Pseudomonadota</taxon>
        <taxon>Gammaproteobacteria</taxon>
        <taxon>Pseudomonadales</taxon>
        <taxon>Pseudomonadaceae</taxon>
        <taxon>Pseudomonas</taxon>
    </lineage>
</organism>
<dbReference type="PANTHER" id="PTHR30348">
    <property type="entry name" value="UNCHARACTERIZED PROTEIN YECE"/>
    <property type="match status" value="1"/>
</dbReference>
<evidence type="ECO:0000313" key="1">
    <source>
        <dbReference type="EMBL" id="ABJ11336.1"/>
    </source>
</evidence>
<accession>A0A0H2ZAU3</accession>
<reference evidence="1 2" key="1">
    <citation type="journal article" date="2006" name="Genome Biol.">
        <title>Genomic analysis reveals that Pseudomonas aeruginosa virulence is combinatorial.</title>
        <authorList>
            <person name="Lee D.G."/>
            <person name="Urbach J.M."/>
            <person name="Wu G."/>
            <person name="Liberati N.T."/>
            <person name="Feinbaum R.L."/>
            <person name="Miyata S."/>
            <person name="Diggins L.T."/>
            <person name="He J."/>
            <person name="Saucier M."/>
            <person name="Deziel E."/>
            <person name="Friedman L."/>
            <person name="Li L."/>
            <person name="Grills G."/>
            <person name="Montgomery K."/>
            <person name="Kucherlapati R."/>
            <person name="Rahme L.G."/>
            <person name="Ausubel F.M."/>
        </authorList>
    </citation>
    <scope>NUCLEOTIDE SEQUENCE [LARGE SCALE GENOMIC DNA]</scope>
    <source>
        <strain evidence="1 2">UCBPP-PA14</strain>
    </source>
</reference>